<evidence type="ECO:0000256" key="1">
    <source>
        <dbReference type="SAM" id="MobiDB-lite"/>
    </source>
</evidence>
<dbReference type="EMBL" id="MJEQ01004826">
    <property type="protein sequence ID" value="OIT20869.1"/>
    <property type="molecule type" value="Genomic_DNA"/>
</dbReference>
<comment type="caution">
    <text evidence="2">The sequence shown here is derived from an EMBL/GenBank/DDBJ whole genome shotgun (WGS) entry which is preliminary data.</text>
</comment>
<reference evidence="2" key="1">
    <citation type="submission" date="2016-11" db="EMBL/GenBank/DDBJ databases">
        <title>The genome of Nicotiana attenuata.</title>
        <authorList>
            <person name="Xu S."/>
            <person name="Brockmoeller T."/>
            <person name="Gaquerel E."/>
            <person name="Navarro A."/>
            <person name="Kuhl H."/>
            <person name="Gase K."/>
            <person name="Ling Z."/>
            <person name="Zhou W."/>
            <person name="Kreitzer C."/>
            <person name="Stanke M."/>
            <person name="Tang H."/>
            <person name="Lyons E."/>
            <person name="Pandey P."/>
            <person name="Pandey S.P."/>
            <person name="Timmermann B."/>
            <person name="Baldwin I.T."/>
        </authorList>
    </citation>
    <scope>NUCLEOTIDE SEQUENCE [LARGE SCALE GENOMIC DNA]</scope>
    <source>
        <strain evidence="2">UT</strain>
    </source>
</reference>
<evidence type="ECO:0000313" key="2">
    <source>
        <dbReference type="EMBL" id="OIT20869.1"/>
    </source>
</evidence>
<organism evidence="2 3">
    <name type="scientific">Nicotiana attenuata</name>
    <name type="common">Coyote tobacco</name>
    <dbReference type="NCBI Taxonomy" id="49451"/>
    <lineage>
        <taxon>Eukaryota</taxon>
        <taxon>Viridiplantae</taxon>
        <taxon>Streptophyta</taxon>
        <taxon>Embryophyta</taxon>
        <taxon>Tracheophyta</taxon>
        <taxon>Spermatophyta</taxon>
        <taxon>Magnoliopsida</taxon>
        <taxon>eudicotyledons</taxon>
        <taxon>Gunneridae</taxon>
        <taxon>Pentapetalae</taxon>
        <taxon>asterids</taxon>
        <taxon>lamiids</taxon>
        <taxon>Solanales</taxon>
        <taxon>Solanaceae</taxon>
        <taxon>Nicotianoideae</taxon>
        <taxon>Nicotianeae</taxon>
        <taxon>Nicotiana</taxon>
    </lineage>
</organism>
<sequence>LELDSKQLFVSRDVVFKESEFPFAANFDTDHSWIPDMPDLKIEDQELQKTHTNTDTPDTTDNFESEELVIEGVEQEQLILEIPIHKNTTQEADATTPPAHVRRSTR</sequence>
<name>A0A1J6JT09_NICAT</name>
<dbReference type="Proteomes" id="UP000187609">
    <property type="component" value="Unassembled WGS sequence"/>
</dbReference>
<gene>
    <name evidence="2" type="ORF">A4A49_64355</name>
</gene>
<accession>A0A1J6JT09</accession>
<proteinExistence type="predicted"/>
<feature type="non-terminal residue" evidence="2">
    <location>
        <position position="106"/>
    </location>
</feature>
<keyword evidence="3" id="KW-1185">Reference proteome</keyword>
<dbReference type="AlphaFoldDB" id="A0A1J6JT09"/>
<feature type="non-terminal residue" evidence="2">
    <location>
        <position position="1"/>
    </location>
</feature>
<protein>
    <submittedName>
        <fullName evidence="2">Uncharacterized protein</fullName>
    </submittedName>
</protein>
<evidence type="ECO:0000313" key="3">
    <source>
        <dbReference type="Proteomes" id="UP000187609"/>
    </source>
</evidence>
<feature type="region of interest" description="Disordered" evidence="1">
    <location>
        <begin position="83"/>
        <end position="106"/>
    </location>
</feature>